<dbReference type="AlphaFoldDB" id="A0A1I7NVI8"/>
<sequence>MAKLSCRNLWKIYGVPPGVTLAQPPTEKEMALQHWVPALQDISLDIMPGEVFVVMGLSGSGKSTLLRCLSRLVEPTIGQLLFEGNDLRALNERELAELRRDKMGMVFQNFALFPHLTVLENVMFPMKILHVPLDARRKHARELITQVGLSNRESSYPRELSGGQQQRVGIARSLAGNPEVWLLDEPFSALDPLIRREMQDEVLKLQAILKKTVVFITHDFAEAVRVSDRMAILRDGKVIQTGTPEELVLNPATEYVAKFTSDVARHAVISVGAIMGPADPATAGAAPVPASSKIGSVAERLFASGSPIPVVDEQGKIVGSIGPAALSKALFPRVPEIAHASN</sequence>
<organism evidence="10 11">
    <name type="scientific">Hyphomicrobium facile</name>
    <dbReference type="NCBI Taxonomy" id="51670"/>
    <lineage>
        <taxon>Bacteria</taxon>
        <taxon>Pseudomonadati</taxon>
        <taxon>Pseudomonadota</taxon>
        <taxon>Alphaproteobacteria</taxon>
        <taxon>Hyphomicrobiales</taxon>
        <taxon>Hyphomicrobiaceae</taxon>
        <taxon>Hyphomicrobium</taxon>
    </lineage>
</organism>
<dbReference type="GO" id="GO:0016887">
    <property type="term" value="F:ATP hydrolysis activity"/>
    <property type="evidence" value="ECO:0007669"/>
    <property type="project" value="InterPro"/>
</dbReference>
<dbReference type="InterPro" id="IPR003593">
    <property type="entry name" value="AAA+_ATPase"/>
</dbReference>
<dbReference type="PROSITE" id="PS00211">
    <property type="entry name" value="ABC_TRANSPORTER_1"/>
    <property type="match status" value="1"/>
</dbReference>
<dbReference type="SMART" id="SM00382">
    <property type="entry name" value="AAA"/>
    <property type="match status" value="1"/>
</dbReference>
<gene>
    <name evidence="10" type="ORF">SAMN04488557_3794</name>
</gene>
<evidence type="ECO:0000256" key="1">
    <source>
        <dbReference type="ARBA" id="ARBA00005417"/>
    </source>
</evidence>
<dbReference type="RefSeq" id="WP_092869311.1">
    <property type="nucleotide sequence ID" value="NZ_FPCH01000004.1"/>
</dbReference>
<comment type="catalytic activity">
    <reaction evidence="5">
        <text>a quaternary ammonium(out) + ATP + H2O = a quaternary ammonium(in) + ADP + phosphate + H(+)</text>
        <dbReference type="Rhea" id="RHEA:11036"/>
        <dbReference type="ChEBI" id="CHEBI:15377"/>
        <dbReference type="ChEBI" id="CHEBI:15378"/>
        <dbReference type="ChEBI" id="CHEBI:30616"/>
        <dbReference type="ChEBI" id="CHEBI:35267"/>
        <dbReference type="ChEBI" id="CHEBI:43474"/>
        <dbReference type="ChEBI" id="CHEBI:456216"/>
        <dbReference type="EC" id="7.6.2.9"/>
    </reaction>
    <physiologicalReaction direction="left-to-right" evidence="5">
        <dbReference type="Rhea" id="RHEA:11037"/>
    </physiologicalReaction>
</comment>
<keyword evidence="11" id="KW-1185">Reference proteome</keyword>
<evidence type="ECO:0000256" key="6">
    <source>
        <dbReference type="ARBA" id="ARBA00061968"/>
    </source>
</evidence>
<dbReference type="STRING" id="51670.SAMN04488557_3794"/>
<evidence type="ECO:0000259" key="9">
    <source>
        <dbReference type="PROSITE" id="PS50893"/>
    </source>
</evidence>
<evidence type="ECO:0000313" key="11">
    <source>
        <dbReference type="Proteomes" id="UP000199423"/>
    </source>
</evidence>
<comment type="subunit">
    <text evidence="6">The complex is probably composed of two ATP-binding proteins (TmoW), two transmembrane proteins (TmoV) and a solute-binding protein (TmoX).</text>
</comment>
<keyword evidence="3" id="KW-0547">Nucleotide-binding</keyword>
<comment type="similarity">
    <text evidence="1">Belongs to the ABC transporter superfamily.</text>
</comment>
<dbReference type="InterPro" id="IPR027417">
    <property type="entry name" value="P-loop_NTPase"/>
</dbReference>
<accession>A0A1I7NVI8</accession>
<dbReference type="FunFam" id="3.40.50.300:FF:000201">
    <property type="entry name" value="Glycine betaine/L-proline ABC transporter ATP-binding protein"/>
    <property type="match status" value="1"/>
</dbReference>
<dbReference type="GO" id="GO:0015418">
    <property type="term" value="F:ABC-type quaternary ammonium compound transporting activity"/>
    <property type="evidence" value="ECO:0007669"/>
    <property type="project" value="UniProtKB-EC"/>
</dbReference>
<evidence type="ECO:0000256" key="5">
    <source>
        <dbReference type="ARBA" id="ARBA00051811"/>
    </source>
</evidence>
<name>A0A1I7NVI8_9HYPH</name>
<dbReference type="PROSITE" id="PS50893">
    <property type="entry name" value="ABC_TRANSPORTER_2"/>
    <property type="match status" value="1"/>
</dbReference>
<dbReference type="GO" id="GO:0006970">
    <property type="term" value="P:response to osmotic stress"/>
    <property type="evidence" value="ECO:0007669"/>
    <property type="project" value="UniProtKB-ARBA"/>
</dbReference>
<evidence type="ECO:0000313" key="10">
    <source>
        <dbReference type="EMBL" id="SFV38685.1"/>
    </source>
</evidence>
<reference evidence="11" key="1">
    <citation type="submission" date="2016-10" db="EMBL/GenBank/DDBJ databases">
        <authorList>
            <person name="Varghese N."/>
            <person name="Submissions S."/>
        </authorList>
    </citation>
    <scope>NUCLEOTIDE SEQUENCE [LARGE SCALE GENOMIC DNA]</scope>
    <source>
        <strain evidence="11">DSM 1565</strain>
    </source>
</reference>
<dbReference type="Pfam" id="PF00005">
    <property type="entry name" value="ABC_tran"/>
    <property type="match status" value="1"/>
</dbReference>
<dbReference type="GO" id="GO:0005524">
    <property type="term" value="F:ATP binding"/>
    <property type="evidence" value="ECO:0007669"/>
    <property type="project" value="UniProtKB-KW"/>
</dbReference>
<dbReference type="InterPro" id="IPR017871">
    <property type="entry name" value="ABC_transporter-like_CS"/>
</dbReference>
<evidence type="ECO:0000256" key="4">
    <source>
        <dbReference type="ARBA" id="ARBA00022840"/>
    </source>
</evidence>
<dbReference type="OrthoDB" id="9802264at2"/>
<feature type="domain" description="ABC transporter" evidence="9">
    <location>
        <begin position="4"/>
        <end position="260"/>
    </location>
</feature>
<evidence type="ECO:0000256" key="2">
    <source>
        <dbReference type="ARBA" id="ARBA00022448"/>
    </source>
</evidence>
<dbReference type="EMBL" id="FPCH01000004">
    <property type="protein sequence ID" value="SFV38685.1"/>
    <property type="molecule type" value="Genomic_DNA"/>
</dbReference>
<dbReference type="Proteomes" id="UP000199423">
    <property type="component" value="Unassembled WGS sequence"/>
</dbReference>
<proteinExistence type="inferred from homology"/>
<protein>
    <recommendedName>
        <fullName evidence="8">Trimethylamine N-oxide transport system ATP-binding protein TmoW</fullName>
        <ecNumber evidence="7">7.6.2.9</ecNumber>
    </recommendedName>
</protein>
<dbReference type="InterPro" id="IPR051921">
    <property type="entry name" value="ABC_osmolyte_uptake_ATP-bind"/>
</dbReference>
<evidence type="ECO:0000256" key="8">
    <source>
        <dbReference type="ARBA" id="ARBA00068787"/>
    </source>
</evidence>
<dbReference type="Gene3D" id="3.40.50.300">
    <property type="entry name" value="P-loop containing nucleotide triphosphate hydrolases"/>
    <property type="match status" value="1"/>
</dbReference>
<dbReference type="PANTHER" id="PTHR43869">
    <property type="entry name" value="GLYCINE BETAINE/PROLINE BETAINE TRANSPORT SYSTEM ATP-BINDING PROTEIN PROV"/>
    <property type="match status" value="1"/>
</dbReference>
<dbReference type="SUPFAM" id="SSF52540">
    <property type="entry name" value="P-loop containing nucleoside triphosphate hydrolases"/>
    <property type="match status" value="1"/>
</dbReference>
<dbReference type="InterPro" id="IPR003439">
    <property type="entry name" value="ABC_transporter-like_ATP-bd"/>
</dbReference>
<keyword evidence="2" id="KW-0813">Transport</keyword>
<keyword evidence="4 10" id="KW-0067">ATP-binding</keyword>
<dbReference type="EC" id="7.6.2.9" evidence="7"/>
<dbReference type="PANTHER" id="PTHR43869:SF1">
    <property type="entry name" value="GLYCINE BETAINE_PROLINE BETAINE TRANSPORT SYSTEM ATP-BINDING PROTEIN PROV"/>
    <property type="match status" value="1"/>
</dbReference>
<evidence type="ECO:0000256" key="7">
    <source>
        <dbReference type="ARBA" id="ARBA00066388"/>
    </source>
</evidence>
<evidence type="ECO:0000256" key="3">
    <source>
        <dbReference type="ARBA" id="ARBA00022741"/>
    </source>
</evidence>